<dbReference type="Gene3D" id="1.10.10.10">
    <property type="entry name" value="Winged helix-like DNA-binding domain superfamily/Winged helix DNA-binding domain"/>
    <property type="match status" value="1"/>
</dbReference>
<proteinExistence type="inferred from homology"/>
<protein>
    <recommendedName>
        <fullName evidence="6">RNA polymerase sigma factor</fullName>
    </recommendedName>
</protein>
<dbReference type="GO" id="GO:0006352">
    <property type="term" value="P:DNA-templated transcription initiation"/>
    <property type="evidence" value="ECO:0007669"/>
    <property type="project" value="InterPro"/>
</dbReference>
<dbReference type="InterPro" id="IPR013325">
    <property type="entry name" value="RNA_pol_sigma_r2"/>
</dbReference>
<evidence type="ECO:0000256" key="4">
    <source>
        <dbReference type="ARBA" id="ARBA00023125"/>
    </source>
</evidence>
<evidence type="ECO:0000256" key="1">
    <source>
        <dbReference type="ARBA" id="ARBA00010641"/>
    </source>
</evidence>
<dbReference type="EMBL" id="FOMX01000003">
    <property type="protein sequence ID" value="SFD64130.1"/>
    <property type="molecule type" value="Genomic_DNA"/>
</dbReference>
<dbReference type="PANTHER" id="PTHR43133">
    <property type="entry name" value="RNA POLYMERASE ECF-TYPE SIGMA FACTO"/>
    <property type="match status" value="1"/>
</dbReference>
<dbReference type="SUPFAM" id="SSF88659">
    <property type="entry name" value="Sigma3 and sigma4 domains of RNA polymerase sigma factors"/>
    <property type="match status" value="1"/>
</dbReference>
<evidence type="ECO:0000313" key="10">
    <source>
        <dbReference type="EMBL" id="SFD64130.1"/>
    </source>
</evidence>
<dbReference type="Pfam" id="PF08281">
    <property type="entry name" value="Sigma70_r4_2"/>
    <property type="match status" value="1"/>
</dbReference>
<dbReference type="CDD" id="cd06171">
    <property type="entry name" value="Sigma70_r4"/>
    <property type="match status" value="1"/>
</dbReference>
<evidence type="ECO:0000256" key="2">
    <source>
        <dbReference type="ARBA" id="ARBA00023015"/>
    </source>
</evidence>
<evidence type="ECO:0000259" key="9">
    <source>
        <dbReference type="Pfam" id="PF08281"/>
    </source>
</evidence>
<dbReference type="GO" id="GO:0003677">
    <property type="term" value="F:DNA binding"/>
    <property type="evidence" value="ECO:0007669"/>
    <property type="project" value="UniProtKB-KW"/>
</dbReference>
<dbReference type="InterPro" id="IPR000838">
    <property type="entry name" value="RNA_pol_sigma70_ECF_CS"/>
</dbReference>
<organism evidence="10 11">
    <name type="scientific">Nannocystis exedens</name>
    <dbReference type="NCBI Taxonomy" id="54"/>
    <lineage>
        <taxon>Bacteria</taxon>
        <taxon>Pseudomonadati</taxon>
        <taxon>Myxococcota</taxon>
        <taxon>Polyangia</taxon>
        <taxon>Nannocystales</taxon>
        <taxon>Nannocystaceae</taxon>
        <taxon>Nannocystis</taxon>
    </lineage>
</organism>
<dbReference type="InterPro" id="IPR007627">
    <property type="entry name" value="RNA_pol_sigma70_r2"/>
</dbReference>
<dbReference type="Pfam" id="PF04542">
    <property type="entry name" value="Sigma70_r2"/>
    <property type="match status" value="1"/>
</dbReference>
<gene>
    <name evidence="10" type="ORF">SAMN02745121_00854</name>
</gene>
<evidence type="ECO:0000256" key="3">
    <source>
        <dbReference type="ARBA" id="ARBA00023082"/>
    </source>
</evidence>
<dbReference type="InterPro" id="IPR013324">
    <property type="entry name" value="RNA_pol_sigma_r3/r4-like"/>
</dbReference>
<dbReference type="PANTHER" id="PTHR43133:SF8">
    <property type="entry name" value="RNA POLYMERASE SIGMA FACTOR HI_1459-RELATED"/>
    <property type="match status" value="1"/>
</dbReference>
<dbReference type="InterPro" id="IPR036388">
    <property type="entry name" value="WH-like_DNA-bd_sf"/>
</dbReference>
<comment type="similarity">
    <text evidence="1 6">Belongs to the sigma-70 factor family. ECF subfamily.</text>
</comment>
<evidence type="ECO:0000256" key="7">
    <source>
        <dbReference type="SAM" id="MobiDB-lite"/>
    </source>
</evidence>
<dbReference type="AlphaFoldDB" id="A0A1I1U8A1"/>
<dbReference type="GO" id="GO:0016987">
    <property type="term" value="F:sigma factor activity"/>
    <property type="evidence" value="ECO:0007669"/>
    <property type="project" value="UniProtKB-KW"/>
</dbReference>
<dbReference type="PROSITE" id="PS01063">
    <property type="entry name" value="SIGMA70_ECF"/>
    <property type="match status" value="1"/>
</dbReference>
<accession>A0A1I1U8A1</accession>
<dbReference type="NCBIfam" id="TIGR02937">
    <property type="entry name" value="sigma70-ECF"/>
    <property type="match status" value="1"/>
</dbReference>
<dbReference type="STRING" id="54.SAMN02745121_00854"/>
<dbReference type="InterPro" id="IPR013249">
    <property type="entry name" value="RNA_pol_sigma70_r4_t2"/>
</dbReference>
<keyword evidence="11" id="KW-1185">Reference proteome</keyword>
<keyword evidence="4 6" id="KW-0238">DNA-binding</keyword>
<dbReference type="InterPro" id="IPR039425">
    <property type="entry name" value="RNA_pol_sigma-70-like"/>
</dbReference>
<evidence type="ECO:0000313" key="11">
    <source>
        <dbReference type="Proteomes" id="UP000199400"/>
    </source>
</evidence>
<dbReference type="Proteomes" id="UP000199400">
    <property type="component" value="Unassembled WGS sequence"/>
</dbReference>
<dbReference type="OrthoDB" id="8684701at2"/>
<feature type="region of interest" description="Disordered" evidence="7">
    <location>
        <begin position="1"/>
        <end position="26"/>
    </location>
</feature>
<dbReference type="InterPro" id="IPR014284">
    <property type="entry name" value="RNA_pol_sigma-70_dom"/>
</dbReference>
<dbReference type="Gene3D" id="1.10.1740.10">
    <property type="match status" value="1"/>
</dbReference>
<name>A0A1I1U8A1_9BACT</name>
<sequence length="215" mass="23738">MTPGSHLRPVPSLAGPTSPAAPPQRASTEQLVERAKAGEMSAWSRLYQDHYERVYRHVRALTGDAGLSEELVQETFVQALLKIGGFDGRSQLSTWLHGVAINVVRNHWRSQRSTAKAHARLEVMKSLDAGVQPLDGALHQRQRVRALYAALETLPDHLRVAFVLRDLEGLSPEEAAEQLGISGGNLAVRASRARQRIRKQLVEWGVLPPQAEEPS</sequence>
<keyword evidence="3 6" id="KW-0731">Sigma factor</keyword>
<feature type="domain" description="RNA polymerase sigma-70 region 2" evidence="8">
    <location>
        <begin position="46"/>
        <end position="113"/>
    </location>
</feature>
<reference evidence="11" key="1">
    <citation type="submission" date="2016-10" db="EMBL/GenBank/DDBJ databases">
        <authorList>
            <person name="Varghese N."/>
            <person name="Submissions S."/>
        </authorList>
    </citation>
    <scope>NUCLEOTIDE SEQUENCE [LARGE SCALE GENOMIC DNA]</scope>
    <source>
        <strain evidence="11">ATCC 25963</strain>
    </source>
</reference>
<feature type="domain" description="RNA polymerase sigma factor 70 region 4 type 2" evidence="9">
    <location>
        <begin position="145"/>
        <end position="197"/>
    </location>
</feature>
<evidence type="ECO:0000256" key="6">
    <source>
        <dbReference type="RuleBase" id="RU000716"/>
    </source>
</evidence>
<dbReference type="SUPFAM" id="SSF88946">
    <property type="entry name" value="Sigma2 domain of RNA polymerase sigma factors"/>
    <property type="match status" value="1"/>
</dbReference>
<keyword evidence="5 6" id="KW-0804">Transcription</keyword>
<keyword evidence="2 6" id="KW-0805">Transcription regulation</keyword>
<evidence type="ECO:0000256" key="5">
    <source>
        <dbReference type="ARBA" id="ARBA00023163"/>
    </source>
</evidence>
<evidence type="ECO:0000259" key="8">
    <source>
        <dbReference type="Pfam" id="PF04542"/>
    </source>
</evidence>